<feature type="repeat" description="WD" evidence="9">
    <location>
        <begin position="432"/>
        <end position="463"/>
    </location>
</feature>
<proteinExistence type="inferred from homology"/>
<feature type="region of interest" description="Disordered" evidence="10">
    <location>
        <begin position="258"/>
        <end position="291"/>
    </location>
</feature>
<dbReference type="InterPro" id="IPR036322">
    <property type="entry name" value="WD40_repeat_dom_sf"/>
</dbReference>
<organism evidence="12 13">
    <name type="scientific">Tetranychus urticae</name>
    <name type="common">Two-spotted spider mite</name>
    <dbReference type="NCBI Taxonomy" id="32264"/>
    <lineage>
        <taxon>Eukaryota</taxon>
        <taxon>Metazoa</taxon>
        <taxon>Ecdysozoa</taxon>
        <taxon>Arthropoda</taxon>
        <taxon>Chelicerata</taxon>
        <taxon>Arachnida</taxon>
        <taxon>Acari</taxon>
        <taxon>Acariformes</taxon>
        <taxon>Trombidiformes</taxon>
        <taxon>Prostigmata</taxon>
        <taxon>Eleutherengona</taxon>
        <taxon>Raphignathae</taxon>
        <taxon>Tetranychoidea</taxon>
        <taxon>Tetranychidae</taxon>
        <taxon>Tetranychus</taxon>
    </lineage>
</organism>
<dbReference type="eggNOG" id="KOG0642">
    <property type="taxonomic scope" value="Eukaryota"/>
</dbReference>
<dbReference type="Pfam" id="PF08232">
    <property type="entry name" value="Striatin"/>
    <property type="match status" value="1"/>
</dbReference>
<dbReference type="InterPro" id="IPR020472">
    <property type="entry name" value="WD40_PAC1"/>
</dbReference>
<dbReference type="KEGG" id="tut:107369744"/>
<dbReference type="InterPro" id="IPR013258">
    <property type="entry name" value="Striatin_N"/>
</dbReference>
<dbReference type="EMBL" id="CAEY01000991">
    <property type="status" value="NOT_ANNOTATED_CDS"/>
    <property type="molecule type" value="Genomic_DNA"/>
</dbReference>
<dbReference type="Gene3D" id="1.20.5.300">
    <property type="match status" value="1"/>
</dbReference>
<dbReference type="GO" id="GO:0005516">
    <property type="term" value="F:calmodulin binding"/>
    <property type="evidence" value="ECO:0007669"/>
    <property type="project" value="UniProtKB-KW"/>
</dbReference>
<evidence type="ECO:0000256" key="5">
    <source>
        <dbReference type="ARBA" id="ARBA00022574"/>
    </source>
</evidence>
<dbReference type="Gene3D" id="2.130.10.10">
    <property type="entry name" value="YVTN repeat-like/Quinoprotein amine dehydrogenase"/>
    <property type="match status" value="3"/>
</dbReference>
<feature type="repeat" description="WD" evidence="9">
    <location>
        <begin position="370"/>
        <end position="411"/>
    </location>
</feature>
<feature type="region of interest" description="Disordered" evidence="10">
    <location>
        <begin position="1"/>
        <end position="45"/>
    </location>
</feature>
<dbReference type="STRING" id="32264.T1L2V4"/>
<dbReference type="InterPro" id="IPR051488">
    <property type="entry name" value="WD_repeat_striatin"/>
</dbReference>
<feature type="compositionally biased region" description="Acidic residues" evidence="10">
    <location>
        <begin position="267"/>
        <end position="283"/>
    </location>
</feature>
<evidence type="ECO:0000256" key="4">
    <source>
        <dbReference type="ARBA" id="ARBA00022553"/>
    </source>
</evidence>
<dbReference type="OrthoDB" id="727118at2759"/>
<dbReference type="FunFam" id="1.20.5.300:FF:000001">
    <property type="entry name" value="striatin isoform X1"/>
    <property type="match status" value="1"/>
</dbReference>
<evidence type="ECO:0000313" key="12">
    <source>
        <dbReference type="EnsemblMetazoa" id="tetur34g00530.1"/>
    </source>
</evidence>
<dbReference type="SUPFAM" id="SSF50978">
    <property type="entry name" value="WD40 repeat-like"/>
    <property type="match status" value="1"/>
</dbReference>
<dbReference type="CDD" id="cd00200">
    <property type="entry name" value="WD40"/>
    <property type="match status" value="1"/>
</dbReference>
<keyword evidence="8" id="KW-0175">Coiled coil</keyword>
<feature type="compositionally biased region" description="Low complexity" evidence="10">
    <location>
        <begin position="13"/>
        <end position="35"/>
    </location>
</feature>
<evidence type="ECO:0000256" key="9">
    <source>
        <dbReference type="PROSITE-ProRule" id="PRU00221"/>
    </source>
</evidence>
<feature type="compositionally biased region" description="Low complexity" evidence="10">
    <location>
        <begin position="137"/>
        <end position="147"/>
    </location>
</feature>
<gene>
    <name evidence="12" type="primary">107369744</name>
</gene>
<evidence type="ECO:0000259" key="11">
    <source>
        <dbReference type="Pfam" id="PF08232"/>
    </source>
</evidence>
<name>T1L2V4_TETUR</name>
<sequence>MSSGSLMLESKANSGDSSNINNNNSNNNVNNSGNNQTNPGQPQPQTYTIPCILHYLQSEWQRFELERQQWHIERTELKATISLLQGERKGQENLKADLVRRIKMLEYCLRQERAKYHKLKYGVDAPTLDNFSDESKGTGNNDTADGDTSGGGGANCDSVLEADADGVNWKHGRQLLRQYLQEIGYTDSIIDVRSSRVRSLLGLNNNSCQEDGGGKGKQVMGVDIRRLEQQQSPAMAVVSDAEASVLATFEFLDNQSRKHSNRNYDQMNEDSEDAEEDEDDGIEPENRTHNMDLETEEVLAEFDFLGNGSQKEGDMNCWRSGASKDVVELGDLAALSEESLDVNGTSVGTDGLQNSLNSEFRKTWNPRYILKSHFDCVRCLRFHSSEPLLVTCSEDETLKLWNLNKTQPPSNKGKQQATQGYTTFDLDPVYTYRGHDSKVLSLTLIKNTIYSGSQNGELFIWTIPSNIANIDPYDSFDPSLYQGSLEGHHDAIWSLCSLPTSSESDSLLCSASADSTIKIWNISTNQCVKTFTWQEADLRPTSLASMLPHSCSSTSSYSLLVSSFTDGSIHIYDVESSTFNQPLVTLKSADLARANSIDVHPTMPVVVSAHENHKIKFWDLNSGECIHEMVAHLDEVTSVACDPNGLHLLSGSHDCSVRLWNFDSRTCVQEITSHRKKFDEAIFDVTFHPSKPFFASAGADALAKVFI</sequence>
<evidence type="ECO:0000256" key="3">
    <source>
        <dbReference type="ARBA" id="ARBA00022490"/>
    </source>
</evidence>
<dbReference type="InterPro" id="IPR001680">
    <property type="entry name" value="WD40_rpt"/>
</dbReference>
<evidence type="ECO:0000256" key="8">
    <source>
        <dbReference type="ARBA" id="ARBA00023054"/>
    </source>
</evidence>
<dbReference type="OMA" id="KTDLMRR"/>
<evidence type="ECO:0000256" key="6">
    <source>
        <dbReference type="ARBA" id="ARBA00022737"/>
    </source>
</evidence>
<keyword evidence="3" id="KW-0963">Cytoplasm</keyword>
<keyword evidence="4" id="KW-0597">Phosphoprotein</keyword>
<feature type="repeat" description="WD" evidence="9">
    <location>
        <begin position="485"/>
        <end position="530"/>
    </location>
</feature>
<dbReference type="HOGENOM" id="CLU_009108_2_0_1"/>
<dbReference type="PROSITE" id="PS50082">
    <property type="entry name" value="WD_REPEATS_2"/>
    <property type="match status" value="5"/>
</dbReference>
<keyword evidence="6" id="KW-0677">Repeat</keyword>
<dbReference type="PROSITE" id="PS00678">
    <property type="entry name" value="WD_REPEATS_1"/>
    <property type="match status" value="4"/>
</dbReference>
<protein>
    <recommendedName>
        <fullName evidence="11">Striatin N-terminal domain-containing protein</fullName>
    </recommendedName>
</protein>
<comment type="subcellular location">
    <subcellularLocation>
        <location evidence="1">Cytoplasm</location>
    </subcellularLocation>
</comment>
<evidence type="ECO:0000256" key="1">
    <source>
        <dbReference type="ARBA" id="ARBA00004496"/>
    </source>
</evidence>
<keyword evidence="13" id="KW-1185">Reference proteome</keyword>
<feature type="repeat" description="WD" evidence="9">
    <location>
        <begin position="587"/>
        <end position="628"/>
    </location>
</feature>
<dbReference type="PANTHER" id="PTHR15653:SF0">
    <property type="entry name" value="CONNECTOR OF KINASE TO AP-1, ISOFORM E"/>
    <property type="match status" value="1"/>
</dbReference>
<evidence type="ECO:0000256" key="2">
    <source>
        <dbReference type="ARBA" id="ARBA00009616"/>
    </source>
</evidence>
<comment type="similarity">
    <text evidence="2">Belongs to the WD repeat striatin family.</text>
</comment>
<feature type="repeat" description="WD" evidence="9">
    <location>
        <begin position="629"/>
        <end position="670"/>
    </location>
</feature>
<feature type="domain" description="Striatin N-terminal" evidence="11">
    <location>
        <begin position="48"/>
        <end position="190"/>
    </location>
</feature>
<accession>T1L2V4</accession>
<feature type="compositionally biased region" description="Polar residues" evidence="10">
    <location>
        <begin position="36"/>
        <end position="45"/>
    </location>
</feature>
<dbReference type="PRINTS" id="PR00320">
    <property type="entry name" value="GPROTEINBRPT"/>
</dbReference>
<evidence type="ECO:0000313" key="13">
    <source>
        <dbReference type="Proteomes" id="UP000015104"/>
    </source>
</evidence>
<dbReference type="InterPro" id="IPR019775">
    <property type="entry name" value="WD40_repeat_CS"/>
</dbReference>
<dbReference type="Pfam" id="PF00400">
    <property type="entry name" value="WD40"/>
    <property type="match status" value="5"/>
</dbReference>
<dbReference type="AlphaFoldDB" id="T1L2V4"/>
<dbReference type="PROSITE" id="PS50294">
    <property type="entry name" value="WD_REPEATS_REGION"/>
    <property type="match status" value="3"/>
</dbReference>
<dbReference type="SMART" id="SM00320">
    <property type="entry name" value="WD40"/>
    <property type="match status" value="7"/>
</dbReference>
<evidence type="ECO:0000256" key="10">
    <source>
        <dbReference type="SAM" id="MobiDB-lite"/>
    </source>
</evidence>
<feature type="region of interest" description="Disordered" evidence="10">
    <location>
        <begin position="127"/>
        <end position="157"/>
    </location>
</feature>
<dbReference type="FunFam" id="2.130.10.10:FF:000079">
    <property type="entry name" value="striatin isoform X1"/>
    <property type="match status" value="1"/>
</dbReference>
<evidence type="ECO:0000256" key="7">
    <source>
        <dbReference type="ARBA" id="ARBA00022860"/>
    </source>
</evidence>
<keyword evidence="7" id="KW-0112">Calmodulin-binding</keyword>
<reference evidence="12" key="2">
    <citation type="submission" date="2015-06" db="UniProtKB">
        <authorList>
            <consortium name="EnsemblMetazoa"/>
        </authorList>
    </citation>
    <scope>IDENTIFICATION</scope>
</reference>
<dbReference type="Proteomes" id="UP000015104">
    <property type="component" value="Unassembled WGS sequence"/>
</dbReference>
<dbReference type="PANTHER" id="PTHR15653">
    <property type="entry name" value="STRIATIN"/>
    <property type="match status" value="1"/>
</dbReference>
<keyword evidence="5 9" id="KW-0853">WD repeat</keyword>
<reference evidence="13" key="1">
    <citation type="submission" date="2011-08" db="EMBL/GenBank/DDBJ databases">
        <authorList>
            <person name="Rombauts S."/>
        </authorList>
    </citation>
    <scope>NUCLEOTIDE SEQUENCE</scope>
    <source>
        <strain evidence="13">London</strain>
    </source>
</reference>
<dbReference type="InterPro" id="IPR015943">
    <property type="entry name" value="WD40/YVTN_repeat-like_dom_sf"/>
</dbReference>
<dbReference type="GO" id="GO:0005737">
    <property type="term" value="C:cytoplasm"/>
    <property type="evidence" value="ECO:0007669"/>
    <property type="project" value="UniProtKB-SubCell"/>
</dbReference>
<dbReference type="EnsemblMetazoa" id="tetur34g00530.1">
    <property type="protein sequence ID" value="tetur34g00530.1"/>
    <property type="gene ID" value="tetur34g00530"/>
</dbReference>